<sequence length="162" mass="17448">MLWSTLLLAFSAATGALAQNNATEPKAPQLTFLYSANATVGPLIDYGKGPWGQRVALPITGGTFSGPKLAGSIINLGADWGLIDSFGVFTPDTRYGLQTQDGANIYVRTSGPASTRPYEVHLRLVFETGHANYTWLNHIVAVGVLTGYPTYVLIDVWQMETL</sequence>
<feature type="chain" id="PRO_5009445167" evidence="1">
    <location>
        <begin position="19"/>
        <end position="162"/>
    </location>
</feature>
<dbReference type="Gene3D" id="2.40.160.20">
    <property type="match status" value="1"/>
</dbReference>
<dbReference type="PANTHER" id="PTHR37315:SF1">
    <property type="entry name" value="UPF0311 PROTEIN BLR7842"/>
    <property type="match status" value="1"/>
</dbReference>
<comment type="caution">
    <text evidence="2">The sequence shown here is derived from an EMBL/GenBank/DDBJ whole genome shotgun (WGS) entry which is preliminary data.</text>
</comment>
<dbReference type="Pfam" id="PF11578">
    <property type="entry name" value="DUF3237"/>
    <property type="match status" value="1"/>
</dbReference>
<dbReference type="EMBL" id="FJUW01000001">
    <property type="protein sequence ID" value="CZS87961.1"/>
    <property type="molecule type" value="Genomic_DNA"/>
</dbReference>
<protein>
    <submittedName>
        <fullName evidence="2">Uncharacterized protein</fullName>
    </submittedName>
</protein>
<dbReference type="InterPro" id="IPR020915">
    <property type="entry name" value="UPF0311"/>
</dbReference>
<organism evidence="2 3">
    <name type="scientific">Rhynchosporium graminicola</name>
    <dbReference type="NCBI Taxonomy" id="2792576"/>
    <lineage>
        <taxon>Eukaryota</taxon>
        <taxon>Fungi</taxon>
        <taxon>Dikarya</taxon>
        <taxon>Ascomycota</taxon>
        <taxon>Pezizomycotina</taxon>
        <taxon>Leotiomycetes</taxon>
        <taxon>Helotiales</taxon>
        <taxon>Ploettnerulaceae</taxon>
        <taxon>Rhynchosporium</taxon>
    </lineage>
</organism>
<dbReference type="InParanoid" id="A0A1E1JQQ0"/>
<dbReference type="Proteomes" id="UP000178129">
    <property type="component" value="Unassembled WGS sequence"/>
</dbReference>
<keyword evidence="1" id="KW-0732">Signal</keyword>
<feature type="signal peptide" evidence="1">
    <location>
        <begin position="1"/>
        <end position="18"/>
    </location>
</feature>
<evidence type="ECO:0000313" key="3">
    <source>
        <dbReference type="Proteomes" id="UP000178129"/>
    </source>
</evidence>
<proteinExistence type="predicted"/>
<keyword evidence="3" id="KW-1185">Reference proteome</keyword>
<dbReference type="AlphaFoldDB" id="A0A1E1JQQ0"/>
<gene>
    <name evidence="2" type="ORF">RCO7_00935</name>
</gene>
<name>A0A1E1JQQ0_9HELO</name>
<evidence type="ECO:0000313" key="2">
    <source>
        <dbReference type="EMBL" id="CZS87961.1"/>
    </source>
</evidence>
<dbReference type="STRING" id="914237.A0A1E1JQQ0"/>
<evidence type="ECO:0000256" key="1">
    <source>
        <dbReference type="SAM" id="SignalP"/>
    </source>
</evidence>
<accession>A0A1E1JQQ0</accession>
<reference evidence="3" key="1">
    <citation type="submission" date="2016-03" db="EMBL/GenBank/DDBJ databases">
        <authorList>
            <person name="Ploux O."/>
        </authorList>
    </citation>
    <scope>NUCLEOTIDE SEQUENCE [LARGE SCALE GENOMIC DNA]</scope>
    <source>
        <strain evidence="3">UK7</strain>
    </source>
</reference>
<dbReference type="PANTHER" id="PTHR37315">
    <property type="entry name" value="UPF0311 PROTEIN BLR7842"/>
    <property type="match status" value="1"/>
</dbReference>